<accession>A0A7K4MYA3</accession>
<organism evidence="1 2">
    <name type="scientific">Marine Group I thaumarchaeote</name>
    <dbReference type="NCBI Taxonomy" id="2511932"/>
    <lineage>
        <taxon>Archaea</taxon>
        <taxon>Nitrososphaerota</taxon>
        <taxon>Marine Group I</taxon>
    </lineage>
</organism>
<dbReference type="AlphaFoldDB" id="A0A7K4MYA3"/>
<sequence>MAKSRKTMNKKELEKEGRTLGIELDRRHSKEDLIEELEAVEPASADDVTWNSIEEFTEAVTATGMIFDRDFIPVNIEALYEAFTSNPEEFKETPAYKFLTQ</sequence>
<protein>
    <submittedName>
        <fullName evidence="1">Uncharacterized protein</fullName>
    </submittedName>
</protein>
<evidence type="ECO:0000313" key="1">
    <source>
        <dbReference type="EMBL" id="NWJ57811.1"/>
    </source>
</evidence>
<dbReference type="EMBL" id="JACATH010000016">
    <property type="protein sequence ID" value="NWJ57811.1"/>
    <property type="molecule type" value="Genomic_DNA"/>
</dbReference>
<dbReference type="Proteomes" id="UP000575480">
    <property type="component" value="Unassembled WGS sequence"/>
</dbReference>
<name>A0A7K4MYA3_9ARCH</name>
<gene>
    <name evidence="1" type="ORF">HX858_08740</name>
</gene>
<proteinExistence type="predicted"/>
<reference evidence="1 2" key="1">
    <citation type="journal article" date="2019" name="Environ. Microbiol.">
        <title>Genomics insights into ecotype formation of ammonia-oxidizing archaea in the deep ocean.</title>
        <authorList>
            <person name="Wang Y."/>
            <person name="Huang J.M."/>
            <person name="Cui G.J."/>
            <person name="Nunoura T."/>
            <person name="Takaki Y."/>
            <person name="Li W.L."/>
            <person name="Li J."/>
            <person name="Gao Z.M."/>
            <person name="Takai K."/>
            <person name="Zhang A.Q."/>
            <person name="Stepanauskas R."/>
        </authorList>
    </citation>
    <scope>NUCLEOTIDE SEQUENCE [LARGE SCALE GENOMIC DNA]</scope>
    <source>
        <strain evidence="1 2">L15a</strain>
    </source>
</reference>
<evidence type="ECO:0000313" key="2">
    <source>
        <dbReference type="Proteomes" id="UP000575480"/>
    </source>
</evidence>
<comment type="caution">
    <text evidence="1">The sequence shown here is derived from an EMBL/GenBank/DDBJ whole genome shotgun (WGS) entry which is preliminary data.</text>
</comment>